<organism evidence="1 2">
    <name type="scientific">Alligator mississippiensis</name>
    <name type="common">American alligator</name>
    <dbReference type="NCBI Taxonomy" id="8496"/>
    <lineage>
        <taxon>Eukaryota</taxon>
        <taxon>Metazoa</taxon>
        <taxon>Chordata</taxon>
        <taxon>Craniata</taxon>
        <taxon>Vertebrata</taxon>
        <taxon>Euteleostomi</taxon>
        <taxon>Archelosauria</taxon>
        <taxon>Archosauria</taxon>
        <taxon>Crocodylia</taxon>
        <taxon>Alligatoridae</taxon>
        <taxon>Alligatorinae</taxon>
        <taxon>Alligator</taxon>
    </lineage>
</organism>
<evidence type="ECO:0000313" key="1">
    <source>
        <dbReference type="EMBL" id="KYO31440.1"/>
    </source>
</evidence>
<proteinExistence type="predicted"/>
<sequence>MADPAGTSLRFPVWSACLELGAKLWPTESLWQQEASVETHASSPRLGTLGTAEVTASLSKSNSSKPINKFINEKKPQRAIKIEVPQRAIFQSSSESTSSLASPLVS</sequence>
<dbReference type="AlphaFoldDB" id="A0A151N3S8"/>
<evidence type="ECO:0000313" key="2">
    <source>
        <dbReference type="Proteomes" id="UP000050525"/>
    </source>
</evidence>
<dbReference type="EMBL" id="AKHW03004073">
    <property type="protein sequence ID" value="KYO31440.1"/>
    <property type="molecule type" value="Genomic_DNA"/>
</dbReference>
<protein>
    <submittedName>
        <fullName evidence="1">Uncharacterized protein</fullName>
    </submittedName>
</protein>
<dbReference type="Proteomes" id="UP000050525">
    <property type="component" value="Unassembled WGS sequence"/>
</dbReference>
<accession>A0A151N3S8</accession>
<name>A0A151N3S8_ALLMI</name>
<keyword evidence="2" id="KW-1185">Reference proteome</keyword>
<reference evidence="1 2" key="1">
    <citation type="journal article" date="2012" name="Genome Biol.">
        <title>Sequencing three crocodilian genomes to illuminate the evolution of archosaurs and amniotes.</title>
        <authorList>
            <person name="St John J.A."/>
            <person name="Braun E.L."/>
            <person name="Isberg S.R."/>
            <person name="Miles L.G."/>
            <person name="Chong A.Y."/>
            <person name="Gongora J."/>
            <person name="Dalzell P."/>
            <person name="Moran C."/>
            <person name="Bed'hom B."/>
            <person name="Abzhanov A."/>
            <person name="Burgess S.C."/>
            <person name="Cooksey A.M."/>
            <person name="Castoe T.A."/>
            <person name="Crawford N.G."/>
            <person name="Densmore L.D."/>
            <person name="Drew J.C."/>
            <person name="Edwards S.V."/>
            <person name="Faircloth B.C."/>
            <person name="Fujita M.K."/>
            <person name="Greenwold M.J."/>
            <person name="Hoffmann F.G."/>
            <person name="Howard J.M."/>
            <person name="Iguchi T."/>
            <person name="Janes D.E."/>
            <person name="Khan S.Y."/>
            <person name="Kohno S."/>
            <person name="de Koning A.J."/>
            <person name="Lance S.L."/>
            <person name="McCarthy F.M."/>
            <person name="McCormack J.E."/>
            <person name="Merchant M.E."/>
            <person name="Peterson D.G."/>
            <person name="Pollock D.D."/>
            <person name="Pourmand N."/>
            <person name="Raney B.J."/>
            <person name="Roessler K.A."/>
            <person name="Sanford J.R."/>
            <person name="Sawyer R.H."/>
            <person name="Schmidt C.J."/>
            <person name="Triplett E.W."/>
            <person name="Tuberville T.D."/>
            <person name="Venegas-Anaya M."/>
            <person name="Howard J.T."/>
            <person name="Jarvis E.D."/>
            <person name="Guillette L.J.Jr."/>
            <person name="Glenn T.C."/>
            <person name="Green R.E."/>
            <person name="Ray D.A."/>
        </authorList>
    </citation>
    <scope>NUCLEOTIDE SEQUENCE [LARGE SCALE GENOMIC DNA]</scope>
    <source>
        <strain evidence="1">KSC_2009_1</strain>
    </source>
</reference>
<comment type="caution">
    <text evidence="1">The sequence shown here is derived from an EMBL/GenBank/DDBJ whole genome shotgun (WGS) entry which is preliminary data.</text>
</comment>
<gene>
    <name evidence="1" type="ORF">Y1Q_0006027</name>
</gene>